<evidence type="ECO:0000256" key="1">
    <source>
        <dbReference type="ARBA" id="ARBA00000135"/>
    </source>
</evidence>
<comment type="similarity">
    <text evidence="3 8">Belongs to the peptidase M17 family.</text>
</comment>
<feature type="domain" description="Cytosol aminopeptidase" evidence="9">
    <location>
        <begin position="346"/>
        <end position="353"/>
    </location>
</feature>
<evidence type="ECO:0000256" key="8">
    <source>
        <dbReference type="HAMAP-Rule" id="MF_00181"/>
    </source>
</evidence>
<feature type="binding site" evidence="8">
    <location>
        <position position="350"/>
    </location>
    <ligand>
        <name>Mn(2+)</name>
        <dbReference type="ChEBI" id="CHEBI:29035"/>
        <label>1</label>
    </ligand>
</feature>
<keyword evidence="8" id="KW-0479">Metal-binding</keyword>
<dbReference type="CDD" id="cd00433">
    <property type="entry name" value="Peptidase_M17"/>
    <property type="match status" value="1"/>
</dbReference>
<dbReference type="Pfam" id="PF02789">
    <property type="entry name" value="Peptidase_M17_N"/>
    <property type="match status" value="1"/>
</dbReference>
<dbReference type="HAMAP" id="MF_00181">
    <property type="entry name" value="Cytosol_peptidase_M17"/>
    <property type="match status" value="1"/>
</dbReference>
<comment type="catalytic activity">
    <reaction evidence="2 8">
        <text>Release of an N-terminal amino acid, preferentially leucine, but not glutamic or aspartic acids.</text>
        <dbReference type="EC" id="3.4.11.10"/>
    </reaction>
</comment>
<evidence type="ECO:0000256" key="7">
    <source>
        <dbReference type="ARBA" id="ARBA00049972"/>
    </source>
</evidence>
<keyword evidence="8" id="KW-0963">Cytoplasm</keyword>
<feature type="binding site" evidence="8">
    <location>
        <position position="271"/>
    </location>
    <ligand>
        <name>Mn(2+)</name>
        <dbReference type="ChEBI" id="CHEBI:29035"/>
        <label>2</label>
    </ligand>
</feature>
<dbReference type="SUPFAM" id="SSF53187">
    <property type="entry name" value="Zn-dependent exopeptidases"/>
    <property type="match status" value="1"/>
</dbReference>
<accession>A0ABU8Y8K9</accession>
<dbReference type="InterPro" id="IPR000819">
    <property type="entry name" value="Peptidase_M17_C"/>
</dbReference>
<feature type="active site" evidence="8">
    <location>
        <position position="352"/>
    </location>
</feature>
<protein>
    <recommendedName>
        <fullName evidence="8">Probable cytosol aminopeptidase</fullName>
        <ecNumber evidence="8">3.4.11.1</ecNumber>
    </recommendedName>
    <alternativeName>
        <fullName evidence="8">Leucine aminopeptidase</fullName>
        <shortName evidence="8">LAP</shortName>
        <ecNumber evidence="8">3.4.11.10</ecNumber>
    </alternativeName>
    <alternativeName>
        <fullName evidence="8">Leucyl aminopeptidase</fullName>
    </alternativeName>
</protein>
<dbReference type="NCBIfam" id="NF002073">
    <property type="entry name" value="PRK00913.1-2"/>
    <property type="match status" value="1"/>
</dbReference>
<dbReference type="Pfam" id="PF00883">
    <property type="entry name" value="Peptidase_M17"/>
    <property type="match status" value="1"/>
</dbReference>
<comment type="catalytic activity">
    <reaction evidence="1 8">
        <text>Release of an N-terminal amino acid, Xaa-|-Yaa-, in which Xaa is preferably Leu, but may be other amino acids including Pro although not Arg or Lys, and Yaa may be Pro. Amino acid amides and methyl esters are also readily hydrolyzed, but rates on arylamides are exceedingly low.</text>
        <dbReference type="EC" id="3.4.11.1"/>
    </reaction>
</comment>
<evidence type="ECO:0000313" key="11">
    <source>
        <dbReference type="Proteomes" id="UP001370299"/>
    </source>
</evidence>
<dbReference type="InterPro" id="IPR023042">
    <property type="entry name" value="Peptidase_M17_leu_NH2_pept"/>
</dbReference>
<evidence type="ECO:0000313" key="10">
    <source>
        <dbReference type="EMBL" id="MEK0170451.1"/>
    </source>
</evidence>
<dbReference type="EC" id="3.4.11.1" evidence="8"/>
<keyword evidence="4 8" id="KW-0031">Aminopeptidase</keyword>
<proteinExistence type="inferred from homology"/>
<comment type="cofactor">
    <cofactor evidence="8">
        <name>Mn(2+)</name>
        <dbReference type="ChEBI" id="CHEBI:29035"/>
    </cofactor>
    <text evidence="8">Binds 2 manganese ions per subunit.</text>
</comment>
<evidence type="ECO:0000256" key="4">
    <source>
        <dbReference type="ARBA" id="ARBA00022438"/>
    </source>
</evidence>
<feature type="binding site" evidence="8">
    <location>
        <position position="271"/>
    </location>
    <ligand>
        <name>Mn(2+)</name>
        <dbReference type="ChEBI" id="CHEBI:29035"/>
        <label>1</label>
    </ligand>
</feature>
<dbReference type="InterPro" id="IPR011356">
    <property type="entry name" value="Leucine_aapep/pepB"/>
</dbReference>
<keyword evidence="11" id="KW-1185">Reference proteome</keyword>
<evidence type="ECO:0000256" key="2">
    <source>
        <dbReference type="ARBA" id="ARBA00000967"/>
    </source>
</evidence>
<sequence length="502" mass="49992">MVRPTLSTTSSAPETTTADVLVVGVRPGSSTDAAPSGDTAAGASLAPSAAGVVEALAGLDLAAIGVTGAKDQLVRLPGTGVAASSIALIGLGSTTGVAAIRAAAGSAVRQLPQVASITLALPTDSAELVDAALEGAALGAYAFTRHKGAGTTTPTRGDQRIEVVARADVAADAAVRPAIVADAASLVRDLVNTAAGDLGPQDVADVATGLAADLPLTVEVLDEQALEEQGFGGILGVGRGSARPPRLVVVRYAPESATKHLALVGKGITFDSGGLSLKPAASMLGMKTDMTGAATVLAATVAAARLGLDVRVTAWLALAENMPSGTATRPGDVLTLKNGKTVEVTNTDAEGRLVLGDGMAAASLETPDAIVDVATLTGAQVVALGDRTTGLMGSDDLVAKVRAVAEGVSEPIWPMPLPEELDARLASDVADMVNATVGNPAGGMLLAGKFLERFVGEGIPWAHLDIAGPSEHKGGGYGWLGKGATGVMVRTLIALAEDLQSE</sequence>
<reference evidence="10 11" key="1">
    <citation type="submission" date="2024-03" db="EMBL/GenBank/DDBJ databases">
        <title>Whole genomes of four grape xylem sap localized bacterial endophytes.</title>
        <authorList>
            <person name="Kumar G."/>
            <person name="Savka M.A."/>
        </authorList>
    </citation>
    <scope>NUCLEOTIDE SEQUENCE [LARGE SCALE GENOMIC DNA]</scope>
    <source>
        <strain evidence="10 11">RIT_GXS8</strain>
    </source>
</reference>
<dbReference type="InterPro" id="IPR008283">
    <property type="entry name" value="Peptidase_M17_N"/>
</dbReference>
<evidence type="ECO:0000256" key="6">
    <source>
        <dbReference type="ARBA" id="ARBA00022801"/>
    </source>
</evidence>
<dbReference type="Gene3D" id="3.40.630.10">
    <property type="entry name" value="Zn peptidases"/>
    <property type="match status" value="1"/>
</dbReference>
<comment type="caution">
    <text evidence="10">The sequence shown here is derived from an EMBL/GenBank/DDBJ whole genome shotgun (WGS) entry which is preliminary data.</text>
</comment>
<feature type="binding site" evidence="8">
    <location>
        <position position="350"/>
    </location>
    <ligand>
        <name>Mn(2+)</name>
        <dbReference type="ChEBI" id="CHEBI:29035"/>
        <label>2</label>
    </ligand>
</feature>
<comment type="function">
    <text evidence="7 8">Presumably involved in the processing and regular turnover of intracellular proteins. Catalyzes the removal of unsubstituted N-terminal amino acids from various peptides.</text>
</comment>
<dbReference type="SUPFAM" id="SSF52949">
    <property type="entry name" value="Macro domain-like"/>
    <property type="match status" value="1"/>
</dbReference>
<organism evidence="10 11">
    <name type="scientific">Curtobacterium citreum</name>
    <dbReference type="NCBI Taxonomy" id="2036"/>
    <lineage>
        <taxon>Bacteria</taxon>
        <taxon>Bacillati</taxon>
        <taxon>Actinomycetota</taxon>
        <taxon>Actinomycetes</taxon>
        <taxon>Micrococcales</taxon>
        <taxon>Microbacteriaceae</taxon>
        <taxon>Curtobacterium</taxon>
    </lineage>
</organism>
<dbReference type="PANTHER" id="PTHR11963:SF23">
    <property type="entry name" value="CYTOSOL AMINOPEPTIDASE"/>
    <property type="match status" value="1"/>
</dbReference>
<keyword evidence="5 8" id="KW-0645">Protease</keyword>
<keyword evidence="8" id="KW-0464">Manganese</keyword>
<keyword evidence="6 8" id="KW-0378">Hydrolase</keyword>
<gene>
    <name evidence="8" type="primary">pepA</name>
    <name evidence="10" type="ORF">WMN62_03115</name>
</gene>
<feature type="binding site" evidence="8">
    <location>
        <position position="289"/>
    </location>
    <ligand>
        <name>Mn(2+)</name>
        <dbReference type="ChEBI" id="CHEBI:29035"/>
        <label>2</label>
    </ligand>
</feature>
<dbReference type="PRINTS" id="PR00481">
    <property type="entry name" value="LAMNOPPTDASE"/>
</dbReference>
<feature type="binding site" evidence="8">
    <location>
        <position position="266"/>
    </location>
    <ligand>
        <name>Mn(2+)</name>
        <dbReference type="ChEBI" id="CHEBI:29035"/>
        <label>2</label>
    </ligand>
</feature>
<dbReference type="PANTHER" id="PTHR11963">
    <property type="entry name" value="LEUCINE AMINOPEPTIDASE-RELATED"/>
    <property type="match status" value="1"/>
</dbReference>
<evidence type="ECO:0000256" key="3">
    <source>
        <dbReference type="ARBA" id="ARBA00009528"/>
    </source>
</evidence>
<feature type="binding site" evidence="8">
    <location>
        <position position="348"/>
    </location>
    <ligand>
        <name>Mn(2+)</name>
        <dbReference type="ChEBI" id="CHEBI:29035"/>
        <label>1</label>
    </ligand>
</feature>
<dbReference type="Proteomes" id="UP001370299">
    <property type="component" value="Unassembled WGS sequence"/>
</dbReference>
<comment type="subcellular location">
    <subcellularLocation>
        <location evidence="8">Cytoplasm</location>
    </subcellularLocation>
</comment>
<name>A0ABU8Y8K9_9MICO</name>
<feature type="active site" evidence="8">
    <location>
        <position position="278"/>
    </location>
</feature>
<dbReference type="InterPro" id="IPR043472">
    <property type="entry name" value="Macro_dom-like"/>
</dbReference>
<dbReference type="Gene3D" id="3.40.220.10">
    <property type="entry name" value="Leucine Aminopeptidase, subunit E, domain 1"/>
    <property type="match status" value="1"/>
</dbReference>
<dbReference type="EMBL" id="JBBLYY010000020">
    <property type="protein sequence ID" value="MEK0170451.1"/>
    <property type="molecule type" value="Genomic_DNA"/>
</dbReference>
<evidence type="ECO:0000256" key="5">
    <source>
        <dbReference type="ARBA" id="ARBA00022670"/>
    </source>
</evidence>
<evidence type="ECO:0000259" key="9">
    <source>
        <dbReference type="PROSITE" id="PS00631"/>
    </source>
</evidence>
<dbReference type="EC" id="3.4.11.10" evidence="8"/>
<dbReference type="RefSeq" id="WP_340197697.1">
    <property type="nucleotide sequence ID" value="NZ_JBBKAP010000075.1"/>
</dbReference>
<dbReference type="GO" id="GO:0004177">
    <property type="term" value="F:aminopeptidase activity"/>
    <property type="evidence" value="ECO:0007669"/>
    <property type="project" value="UniProtKB-KW"/>
</dbReference>
<dbReference type="PROSITE" id="PS00631">
    <property type="entry name" value="CYTOSOL_AP"/>
    <property type="match status" value="1"/>
</dbReference>